<gene>
    <name evidence="3" type="ORF">BKA21_002395</name>
    <name evidence="2" type="ORF">Col01nite_15270</name>
</gene>
<evidence type="ECO:0008006" key="6">
    <source>
        <dbReference type="Google" id="ProtNLM"/>
    </source>
</evidence>
<reference evidence="3 4" key="1">
    <citation type="submission" date="2020-07" db="EMBL/GenBank/DDBJ databases">
        <title>Sequencing the genomes of 1000 actinobacteria strains.</title>
        <authorList>
            <person name="Klenk H.-P."/>
        </authorList>
    </citation>
    <scope>NUCLEOTIDE SEQUENCE [LARGE SCALE GENOMIC DNA]</scope>
    <source>
        <strain evidence="3 4">DSM 24482</strain>
    </source>
</reference>
<proteinExistence type="predicted"/>
<dbReference type="RefSeq" id="WP_140459347.1">
    <property type="nucleotide sequence ID" value="NZ_BAABFI010000001.1"/>
</dbReference>
<feature type="transmembrane region" description="Helical" evidence="1">
    <location>
        <begin position="132"/>
        <end position="151"/>
    </location>
</feature>
<evidence type="ECO:0000313" key="4">
    <source>
        <dbReference type="Proteomes" id="UP000577956"/>
    </source>
</evidence>
<organism evidence="3 4">
    <name type="scientific">Cellulomonas oligotrophica</name>
    <dbReference type="NCBI Taxonomy" id="931536"/>
    <lineage>
        <taxon>Bacteria</taxon>
        <taxon>Bacillati</taxon>
        <taxon>Actinomycetota</taxon>
        <taxon>Actinomycetes</taxon>
        <taxon>Micrococcales</taxon>
        <taxon>Cellulomonadaceae</taxon>
        <taxon>Cellulomonas</taxon>
    </lineage>
</organism>
<keyword evidence="5" id="KW-1185">Reference proteome</keyword>
<reference evidence="2 5" key="2">
    <citation type="submission" date="2021-01" db="EMBL/GenBank/DDBJ databases">
        <title>Whole genome shotgun sequence of Cellulomonas oligotrophica NBRC 109435.</title>
        <authorList>
            <person name="Komaki H."/>
            <person name="Tamura T."/>
        </authorList>
    </citation>
    <scope>NUCLEOTIDE SEQUENCE [LARGE SCALE GENOMIC DNA]</scope>
    <source>
        <strain evidence="2 5">NBRC 109435</strain>
    </source>
</reference>
<comment type="caution">
    <text evidence="3">The sequence shown here is derived from an EMBL/GenBank/DDBJ whole genome shotgun (WGS) entry which is preliminary data.</text>
</comment>
<evidence type="ECO:0000313" key="3">
    <source>
        <dbReference type="EMBL" id="NYD86846.1"/>
    </source>
</evidence>
<evidence type="ECO:0000256" key="1">
    <source>
        <dbReference type="SAM" id="Phobius"/>
    </source>
</evidence>
<feature type="transmembrane region" description="Helical" evidence="1">
    <location>
        <begin position="17"/>
        <end position="35"/>
    </location>
</feature>
<evidence type="ECO:0000313" key="5">
    <source>
        <dbReference type="Proteomes" id="UP000618382"/>
    </source>
</evidence>
<keyword evidence="1" id="KW-0812">Transmembrane</keyword>
<sequence length="246" mass="26717">MGGWYAEHVAGTGRAPALWLLVGFAVAFALTRRVTRRIRAARERPVPPGAPRRQLLRDVSIGGVHVHHQVWGMVLLLVTGMLQFRYAPGTPWTEVLALLFGVGAALVLDEFALLLHVDDVYWAAEGQRSVDAVLLTLVLGGALLLGTSPIGVSRDDASSGWELTALVVTHVGFALVCAVKGKLPTAMVGLVVPVVATVGALRLARPTSPWARRRYDGRRLARARERFDRYDARVERVRDLVGGRPA</sequence>
<feature type="transmembrane region" description="Helical" evidence="1">
    <location>
        <begin position="95"/>
        <end position="117"/>
    </location>
</feature>
<evidence type="ECO:0000313" key="2">
    <source>
        <dbReference type="EMBL" id="GIG32368.1"/>
    </source>
</evidence>
<feature type="transmembrane region" description="Helical" evidence="1">
    <location>
        <begin position="187"/>
        <end position="204"/>
    </location>
</feature>
<dbReference type="AlphaFoldDB" id="A0A7Y9FGD1"/>
<keyword evidence="1" id="KW-0472">Membrane</keyword>
<name>A0A7Y9FGD1_9CELL</name>
<dbReference type="EMBL" id="JACCBK010000001">
    <property type="protein sequence ID" value="NYD86846.1"/>
    <property type="molecule type" value="Genomic_DNA"/>
</dbReference>
<dbReference type="EMBL" id="BONN01000003">
    <property type="protein sequence ID" value="GIG32368.1"/>
    <property type="molecule type" value="Genomic_DNA"/>
</dbReference>
<dbReference type="Proteomes" id="UP000577956">
    <property type="component" value="Unassembled WGS sequence"/>
</dbReference>
<keyword evidence="1" id="KW-1133">Transmembrane helix</keyword>
<protein>
    <recommendedName>
        <fullName evidence="6">Integral membrane protein</fullName>
    </recommendedName>
</protein>
<accession>A0A7Y9FGD1</accession>
<dbReference type="Proteomes" id="UP000618382">
    <property type="component" value="Unassembled WGS sequence"/>
</dbReference>